<dbReference type="EMBL" id="BNEB01000006">
    <property type="protein sequence ID" value="GHI65804.1"/>
    <property type="molecule type" value="Genomic_DNA"/>
</dbReference>
<proteinExistence type="predicted"/>
<organism evidence="1 2">
    <name type="scientific">Streptomyces asoensis</name>
    <dbReference type="NCBI Taxonomy" id="249586"/>
    <lineage>
        <taxon>Bacteria</taxon>
        <taxon>Bacillati</taxon>
        <taxon>Actinomycetota</taxon>
        <taxon>Actinomycetes</taxon>
        <taxon>Kitasatosporales</taxon>
        <taxon>Streptomycetaceae</taxon>
        <taxon>Streptomyces</taxon>
    </lineage>
</organism>
<keyword evidence="2" id="KW-1185">Reference proteome</keyword>
<accession>A0ABQ3SCE4</accession>
<evidence type="ECO:0000313" key="1">
    <source>
        <dbReference type="EMBL" id="GHI65804.1"/>
    </source>
</evidence>
<name>A0ABQ3SCE4_9ACTN</name>
<reference evidence="2" key="1">
    <citation type="submission" date="2023-07" db="EMBL/GenBank/DDBJ databases">
        <title>Whole genome shotgun sequence of Streptomyces cacaoi subsp. asoensis NBRC 13813.</title>
        <authorList>
            <person name="Komaki H."/>
            <person name="Tamura T."/>
        </authorList>
    </citation>
    <scope>NUCLEOTIDE SEQUENCE [LARGE SCALE GENOMIC DNA]</scope>
    <source>
        <strain evidence="2">NBRC 13813</strain>
    </source>
</reference>
<protein>
    <submittedName>
        <fullName evidence="1">Uncharacterized protein</fullName>
    </submittedName>
</protein>
<gene>
    <name evidence="1" type="ORF">Saso_74540</name>
</gene>
<comment type="caution">
    <text evidence="1">The sequence shown here is derived from an EMBL/GenBank/DDBJ whole genome shotgun (WGS) entry which is preliminary data.</text>
</comment>
<sequence>MVSDMMLTLFPGGAAAGATSPWRALSRRFLLFCLLSRRWRQLLAHIFVVAIVRKRVAQFPVVWLRMACTGPLGQCGRSFGLLEGMLDEPAPLSAEHCVRVPAFGFAGPHGAQVTRSHESGSERLASLRWWATLIWERKAGPGGSR</sequence>
<dbReference type="Proteomes" id="UP000649259">
    <property type="component" value="Unassembled WGS sequence"/>
</dbReference>
<evidence type="ECO:0000313" key="2">
    <source>
        <dbReference type="Proteomes" id="UP000649259"/>
    </source>
</evidence>